<evidence type="ECO:0000256" key="1">
    <source>
        <dbReference type="SAM" id="Phobius"/>
    </source>
</evidence>
<dbReference type="GO" id="GO:0030151">
    <property type="term" value="F:molybdenum ion binding"/>
    <property type="evidence" value="ECO:0007669"/>
    <property type="project" value="InterPro"/>
</dbReference>
<reference evidence="3" key="1">
    <citation type="submission" date="2022-08" db="EMBL/GenBank/DDBJ databases">
        <authorList>
            <consortium name="DOE Joint Genome Institute"/>
            <person name="Min B."/>
            <person name="Riley R."/>
            <person name="Sierra-Patev S."/>
            <person name="Naranjo-Ortiz M."/>
            <person name="Looney B."/>
            <person name="Konkel Z."/>
            <person name="Slot J.C."/>
            <person name="Sakamoto Y."/>
            <person name="Steenwyk J.L."/>
            <person name="Rokas A."/>
            <person name="Carro J."/>
            <person name="Camarero S."/>
            <person name="Ferreira P."/>
            <person name="Molpeceres G."/>
            <person name="Ruiz-Duenas F.J."/>
            <person name="Serrano A."/>
            <person name="Henrissat B."/>
            <person name="Drula E."/>
            <person name="Hughes K.W."/>
            <person name="Mata J.L."/>
            <person name="Ishikawa N.K."/>
            <person name="Vargas-Isla R."/>
            <person name="Ushijima S."/>
            <person name="Smith C.A."/>
            <person name="Ahrendt S."/>
            <person name="Andreopoulos W."/>
            <person name="He G."/>
            <person name="Labutti K."/>
            <person name="Lipzen A."/>
            <person name="Ng V."/>
            <person name="Sandor L."/>
            <person name="Barry K."/>
            <person name="Martinez A.T."/>
            <person name="Xiao Y."/>
            <person name="Gibbons J.G."/>
            <person name="Terashima K."/>
            <person name="Hibbett D.S."/>
            <person name="Grigoriev I.V."/>
        </authorList>
    </citation>
    <scope>NUCLEOTIDE SEQUENCE</scope>
    <source>
        <strain evidence="3">TFB9207</strain>
    </source>
</reference>
<dbReference type="AlphaFoldDB" id="A0AA38P4A2"/>
<dbReference type="EMBL" id="MU806376">
    <property type="protein sequence ID" value="KAJ3835798.1"/>
    <property type="molecule type" value="Genomic_DNA"/>
</dbReference>
<keyword evidence="1" id="KW-1133">Transmembrane helix</keyword>
<keyword evidence="1" id="KW-0812">Transmembrane</keyword>
<evidence type="ECO:0000259" key="2">
    <source>
        <dbReference type="PROSITE" id="PS51340"/>
    </source>
</evidence>
<organism evidence="3 4">
    <name type="scientific">Lentinula raphanica</name>
    <dbReference type="NCBI Taxonomy" id="153919"/>
    <lineage>
        <taxon>Eukaryota</taxon>
        <taxon>Fungi</taxon>
        <taxon>Dikarya</taxon>
        <taxon>Basidiomycota</taxon>
        <taxon>Agaricomycotina</taxon>
        <taxon>Agaricomycetes</taxon>
        <taxon>Agaricomycetidae</taxon>
        <taxon>Agaricales</taxon>
        <taxon>Marasmiineae</taxon>
        <taxon>Omphalotaceae</taxon>
        <taxon>Lentinula</taxon>
    </lineage>
</organism>
<protein>
    <recommendedName>
        <fullName evidence="2">MOSC domain-containing protein</fullName>
    </recommendedName>
</protein>
<accession>A0AA38P4A2</accession>
<dbReference type="Pfam" id="PF03473">
    <property type="entry name" value="MOSC"/>
    <property type="match status" value="1"/>
</dbReference>
<feature type="domain" description="MOSC" evidence="2">
    <location>
        <begin position="239"/>
        <end position="408"/>
    </location>
</feature>
<dbReference type="PANTHER" id="PTHR14237:SF19">
    <property type="entry name" value="MITOCHONDRIAL AMIDOXIME REDUCING COMPONENT 1"/>
    <property type="match status" value="1"/>
</dbReference>
<dbReference type="GO" id="GO:0030170">
    <property type="term" value="F:pyridoxal phosphate binding"/>
    <property type="evidence" value="ECO:0007669"/>
    <property type="project" value="InterPro"/>
</dbReference>
<dbReference type="GO" id="GO:0003824">
    <property type="term" value="F:catalytic activity"/>
    <property type="evidence" value="ECO:0007669"/>
    <property type="project" value="InterPro"/>
</dbReference>
<dbReference type="InterPro" id="IPR011037">
    <property type="entry name" value="Pyrv_Knase-like_insert_dom_sf"/>
</dbReference>
<proteinExistence type="predicted"/>
<dbReference type="PANTHER" id="PTHR14237">
    <property type="entry name" value="MOLYBDOPTERIN COFACTOR SULFURASE MOSC"/>
    <property type="match status" value="1"/>
</dbReference>
<evidence type="ECO:0000313" key="3">
    <source>
        <dbReference type="EMBL" id="KAJ3835798.1"/>
    </source>
</evidence>
<keyword evidence="4" id="KW-1185">Reference proteome</keyword>
<name>A0AA38P4A2_9AGAR</name>
<dbReference type="Pfam" id="PF03476">
    <property type="entry name" value="MOSC_N"/>
    <property type="match status" value="1"/>
</dbReference>
<feature type="transmembrane region" description="Helical" evidence="1">
    <location>
        <begin position="34"/>
        <end position="50"/>
    </location>
</feature>
<dbReference type="InterPro" id="IPR005303">
    <property type="entry name" value="MOCOS_middle"/>
</dbReference>
<dbReference type="InterPro" id="IPR005302">
    <property type="entry name" value="MoCF_Sase_C"/>
</dbReference>
<keyword evidence="1" id="KW-0472">Membrane</keyword>
<gene>
    <name evidence="3" type="ORF">F5878DRAFT_626978</name>
</gene>
<dbReference type="Proteomes" id="UP001163846">
    <property type="component" value="Unassembled WGS sequence"/>
</dbReference>
<dbReference type="SUPFAM" id="SSF50800">
    <property type="entry name" value="PK beta-barrel domain-like"/>
    <property type="match status" value="1"/>
</dbReference>
<comment type="caution">
    <text evidence="3">The sequence shown here is derived from an EMBL/GenBank/DDBJ whole genome shotgun (WGS) entry which is preliminary data.</text>
</comment>
<evidence type="ECO:0000313" key="4">
    <source>
        <dbReference type="Proteomes" id="UP001163846"/>
    </source>
</evidence>
<dbReference type="PROSITE" id="PS51340">
    <property type="entry name" value="MOSC"/>
    <property type="match status" value="1"/>
</dbReference>
<sequence>MLFECLSRRLSSLNCTESEMRICAVHAPDITSHWPFALTCVVIIFTVLISKNMLPFLARRNADVIHSEENDSPISNDSRPPMVALKESNQVYNDIQVSKILIHPIKSCRGISLQSCRYSPEGLENDRRFCIIDAVSHQVITAREVSKMVMITPRIEIDERSPHGGVLSISFPEDSGSYESFSVPLYPIEEQWERLSDIGLWGKEVDGFVCENQSSNGRSPSTILSEFFERPVHLMVKGSRPRPCDPTNSFPGLKATTLYQDGYPLLVLSEESIDILHEEIRSRVGTQGIEDQWSKKKFVIERFRPNIVLRGAGPFAEDNFEEISIGPGDPEITGGKQPGILLVSKCVRCLLPNVCPDSGTRDKAVPYKVLMKFRIGLDPKNKMKPCVGCNGVPLGSGMIKVGDRVIVRRVIAA</sequence>
<dbReference type="SUPFAM" id="SSF141673">
    <property type="entry name" value="MOSC N-terminal domain-like"/>
    <property type="match status" value="1"/>
</dbReference>